<dbReference type="Pfam" id="PF13649">
    <property type="entry name" value="Methyltransf_25"/>
    <property type="match status" value="1"/>
</dbReference>
<evidence type="ECO:0000256" key="1">
    <source>
        <dbReference type="SAM" id="MobiDB-lite"/>
    </source>
</evidence>
<organism evidence="3 4">
    <name type="scientific">Halosolutus amylolyticus</name>
    <dbReference type="NCBI Taxonomy" id="2932267"/>
    <lineage>
        <taxon>Archaea</taxon>
        <taxon>Methanobacteriati</taxon>
        <taxon>Methanobacteriota</taxon>
        <taxon>Stenosarchaea group</taxon>
        <taxon>Halobacteria</taxon>
        <taxon>Halobacteriales</taxon>
        <taxon>Natrialbaceae</taxon>
        <taxon>Halosolutus</taxon>
    </lineage>
</organism>
<feature type="region of interest" description="Disordered" evidence="1">
    <location>
        <begin position="227"/>
        <end position="273"/>
    </location>
</feature>
<dbReference type="InterPro" id="IPR041698">
    <property type="entry name" value="Methyltransf_25"/>
</dbReference>
<dbReference type="CDD" id="cd02440">
    <property type="entry name" value="AdoMet_MTases"/>
    <property type="match status" value="1"/>
</dbReference>
<dbReference type="Proteomes" id="UP001595898">
    <property type="component" value="Unassembled WGS sequence"/>
</dbReference>
<evidence type="ECO:0000313" key="3">
    <source>
        <dbReference type="EMBL" id="MFC4541387.1"/>
    </source>
</evidence>
<dbReference type="PANTHER" id="PTHR42912">
    <property type="entry name" value="METHYLTRANSFERASE"/>
    <property type="match status" value="1"/>
</dbReference>
<reference evidence="3 4" key="1">
    <citation type="journal article" date="2019" name="Int. J. Syst. Evol. Microbiol.">
        <title>The Global Catalogue of Microorganisms (GCM) 10K type strain sequencing project: providing services to taxonomists for standard genome sequencing and annotation.</title>
        <authorList>
            <consortium name="The Broad Institute Genomics Platform"/>
            <consortium name="The Broad Institute Genome Sequencing Center for Infectious Disease"/>
            <person name="Wu L."/>
            <person name="Ma J."/>
        </authorList>
    </citation>
    <scope>NUCLEOTIDE SEQUENCE [LARGE SCALE GENOMIC DNA]</scope>
    <source>
        <strain evidence="3 4">WLHS5</strain>
    </source>
</reference>
<feature type="compositionally biased region" description="Basic and acidic residues" evidence="1">
    <location>
        <begin position="227"/>
        <end position="237"/>
    </location>
</feature>
<dbReference type="RefSeq" id="WP_250139516.1">
    <property type="nucleotide sequence ID" value="NZ_JALIQP010000001.1"/>
</dbReference>
<keyword evidence="4" id="KW-1185">Reference proteome</keyword>
<dbReference type="InterPro" id="IPR029063">
    <property type="entry name" value="SAM-dependent_MTases_sf"/>
</dbReference>
<feature type="compositionally biased region" description="Basic and acidic residues" evidence="1">
    <location>
        <begin position="253"/>
        <end position="273"/>
    </location>
</feature>
<dbReference type="GO" id="GO:0008168">
    <property type="term" value="F:methyltransferase activity"/>
    <property type="evidence" value="ECO:0007669"/>
    <property type="project" value="UniProtKB-KW"/>
</dbReference>
<dbReference type="AlphaFoldDB" id="A0ABD5PLV2"/>
<dbReference type="SUPFAM" id="SSF53335">
    <property type="entry name" value="S-adenosyl-L-methionine-dependent methyltransferases"/>
    <property type="match status" value="1"/>
</dbReference>
<dbReference type="EMBL" id="JBHSFA010000002">
    <property type="protein sequence ID" value="MFC4541387.1"/>
    <property type="molecule type" value="Genomic_DNA"/>
</dbReference>
<dbReference type="GO" id="GO:0032259">
    <property type="term" value="P:methylation"/>
    <property type="evidence" value="ECO:0007669"/>
    <property type="project" value="UniProtKB-KW"/>
</dbReference>
<feature type="domain" description="Methyltransferase" evidence="2">
    <location>
        <begin position="59"/>
        <end position="157"/>
    </location>
</feature>
<gene>
    <name evidence="3" type="ORF">ACFO5R_05545</name>
</gene>
<keyword evidence="3" id="KW-0489">Methyltransferase</keyword>
<dbReference type="Gene3D" id="3.40.50.150">
    <property type="entry name" value="Vaccinia Virus protein VP39"/>
    <property type="match status" value="1"/>
</dbReference>
<dbReference type="PANTHER" id="PTHR42912:SF80">
    <property type="entry name" value="METHYLTRANSFERASE DOMAIN-CONTAINING PROTEIN"/>
    <property type="match status" value="1"/>
</dbReference>
<accession>A0ABD5PLV2</accession>
<dbReference type="InterPro" id="IPR050508">
    <property type="entry name" value="Methyltransf_Superfamily"/>
</dbReference>
<sequence>MSTQRGPPGPIARVPRSKAAAREWYSALSRWYDAVADPFEAPARTAGLELLDAAPGERVLDVGAGTGTALVSIARAVGPDGTAVGIDLADGMCRASRRALAAAGLDRGVVVTGDATTMPFADDAFDALFASFVLELFDTPEIPAVLAEWRRVLDPAGRLCVVSLSRRGAGPVTWLYERVHDLAPTYVDCRPIYVRDTLREAGFRIVDARDESVSRVPVEVVLCRPASDRDDERERSVTRTPRPRASVSGRGTPDQRDRQRRSARDPLRHRSRE</sequence>
<dbReference type="EC" id="2.1.1.-" evidence="3"/>
<evidence type="ECO:0000313" key="4">
    <source>
        <dbReference type="Proteomes" id="UP001595898"/>
    </source>
</evidence>
<evidence type="ECO:0000259" key="2">
    <source>
        <dbReference type="Pfam" id="PF13649"/>
    </source>
</evidence>
<protein>
    <submittedName>
        <fullName evidence="3">Class I SAM-dependent methyltransferase</fullName>
        <ecNumber evidence="3">2.1.1.-</ecNumber>
    </submittedName>
</protein>
<name>A0ABD5PLV2_9EURY</name>
<keyword evidence="3" id="KW-0808">Transferase</keyword>
<comment type="caution">
    <text evidence="3">The sequence shown here is derived from an EMBL/GenBank/DDBJ whole genome shotgun (WGS) entry which is preliminary data.</text>
</comment>
<proteinExistence type="predicted"/>